<keyword evidence="5 13" id="KW-0547">Nucleotide-binding</keyword>
<reference evidence="20 21" key="1">
    <citation type="journal article" date="2016" name="Front. Microbiol.">
        <title>Comprehensive Phylogenetic Analysis of Bovine Non-aureus Staphylococci Species Based on Whole-Genome Sequencing.</title>
        <authorList>
            <person name="Naushad S."/>
            <person name="Barkema H.W."/>
            <person name="Luby C."/>
            <person name="Condas L.A."/>
            <person name="Nobrega D.B."/>
            <person name="Carson D.A."/>
            <person name="De Buck J."/>
        </authorList>
    </citation>
    <scope>NUCLEOTIDE SEQUENCE [LARGE SCALE GENOMIC DNA]</scope>
    <source>
        <strain evidence="19 20">SNUC 1409</strain>
        <strain evidence="18 21">SNUC 761</strain>
    </source>
</reference>
<proteinExistence type="predicted"/>
<evidence type="ECO:0000259" key="16">
    <source>
        <dbReference type="PROSITE" id="PS50011"/>
    </source>
</evidence>
<dbReference type="InterPro" id="IPR008271">
    <property type="entry name" value="Ser/Thr_kinase_AS"/>
</dbReference>
<name>A0A2T4KK02_9STAP</name>
<dbReference type="FunFam" id="1.10.510.10:FF:000021">
    <property type="entry name" value="Serine/threonine protein kinase"/>
    <property type="match status" value="1"/>
</dbReference>
<comment type="catalytic activity">
    <reaction evidence="10">
        <text>L-seryl-[protein] + ATP = O-phospho-L-seryl-[protein] + ADP + H(+)</text>
        <dbReference type="Rhea" id="RHEA:17989"/>
        <dbReference type="Rhea" id="RHEA-COMP:9863"/>
        <dbReference type="Rhea" id="RHEA-COMP:11604"/>
        <dbReference type="ChEBI" id="CHEBI:15378"/>
        <dbReference type="ChEBI" id="CHEBI:29999"/>
        <dbReference type="ChEBI" id="CHEBI:30616"/>
        <dbReference type="ChEBI" id="CHEBI:83421"/>
        <dbReference type="ChEBI" id="CHEBI:456216"/>
        <dbReference type="EC" id="2.7.11.1"/>
    </reaction>
</comment>
<sequence length="683" mass="76998">MIGKIISDRYKVLDKLGGGGMSTVYLAEDTILNRKVAIKTISIPQNEKEETMKRFEREVNNATQLSHENIVDVYDVQEDDDCFFLIMEYIDGPTLSEYIHSHGPLNVDTAIAFTEQILKGVQQAHEKLIIHRDIKPQNILIDKNKTLKIFDFGIAKALSETSMTQTNHVLGTVQYLSPEQAKGEVTNETTDIYSIGIVLYEMLVGKPPFTGETAVSIAIKHIQDAIPNVTDIRSEIPQSLSNVILKSTEKNPSDRYQSVKEMREDLSSVLVSSRANEEKHSLERDETNTVSIDKNEIKNKINKEHNKKDISQTMQIPIVNEHKFQTAEGPIYETPKKKRSKKKKFAIGFILILLIASLLGFIALGMFGSKYAEMPDLKGKTEKEAEKILHKSNLEIGKISRDYSDDYPENKIIKTKPNSGERVNQHEKIDIVLSKGPERAKMPNVIGMKKADAIDKLKELKLENVTVKQEYNNEFPKGLIAQQSVNPDNDVEINGHQITLVESLGIKKVYVKDYENKNYKSAKKELEKNNLKVQVTTETSSSVKKDMIISQSPKNTEVEEGSTIQLTVSKGKEEKSDTKKDDKTKDKSTSDSSKEKKDDSDSKSEVKNYTETYHIPYTGDDDESQKVEVYVRDKDNSGSNAKQTYSINNDKTITIPLKIKEGSDAGYTIRVDGDVIADKDITY</sequence>
<evidence type="ECO:0000256" key="10">
    <source>
        <dbReference type="ARBA" id="ARBA00048679"/>
    </source>
</evidence>
<dbReference type="InterPro" id="IPR000719">
    <property type="entry name" value="Prot_kinase_dom"/>
</dbReference>
<comment type="catalytic activity">
    <reaction evidence="9">
        <text>L-threonyl-[protein] + ATP = O-phospho-L-threonyl-[protein] + ADP + H(+)</text>
        <dbReference type="Rhea" id="RHEA:46608"/>
        <dbReference type="Rhea" id="RHEA-COMP:11060"/>
        <dbReference type="Rhea" id="RHEA-COMP:11605"/>
        <dbReference type="ChEBI" id="CHEBI:15378"/>
        <dbReference type="ChEBI" id="CHEBI:30013"/>
        <dbReference type="ChEBI" id="CHEBI:30616"/>
        <dbReference type="ChEBI" id="CHEBI:61977"/>
        <dbReference type="ChEBI" id="CHEBI:456216"/>
        <dbReference type="EC" id="2.7.11.1"/>
    </reaction>
</comment>
<dbReference type="OrthoDB" id="9788659at2"/>
<dbReference type="EMBL" id="PYZL01000005">
    <property type="protein sequence ID" value="PTE74397.1"/>
    <property type="molecule type" value="Genomic_DNA"/>
</dbReference>
<dbReference type="PROSITE" id="PS51178">
    <property type="entry name" value="PASTA"/>
    <property type="match status" value="3"/>
</dbReference>
<dbReference type="EC" id="2.7.11.1" evidence="1"/>
<evidence type="ECO:0000256" key="15">
    <source>
        <dbReference type="SAM" id="Phobius"/>
    </source>
</evidence>
<dbReference type="SUPFAM" id="SSF56112">
    <property type="entry name" value="Protein kinase-like (PK-like)"/>
    <property type="match status" value="1"/>
</dbReference>
<evidence type="ECO:0000313" key="20">
    <source>
        <dbReference type="Proteomes" id="UP000242088"/>
    </source>
</evidence>
<feature type="binding site" evidence="13">
    <location>
        <position position="39"/>
    </location>
    <ligand>
        <name>ATP</name>
        <dbReference type="ChEBI" id="CHEBI:30616"/>
    </ligand>
</feature>
<feature type="domain" description="PASTA" evidence="17">
    <location>
        <begin position="368"/>
        <end position="435"/>
    </location>
</feature>
<keyword evidence="4" id="KW-0808">Transferase</keyword>
<keyword evidence="2" id="KW-0723">Serine/threonine-protein kinase</keyword>
<dbReference type="Gene3D" id="2.60.40.2560">
    <property type="match status" value="1"/>
</dbReference>
<evidence type="ECO:0000256" key="14">
    <source>
        <dbReference type="SAM" id="MobiDB-lite"/>
    </source>
</evidence>
<dbReference type="GO" id="GO:0071224">
    <property type="term" value="P:cellular response to peptidoglycan"/>
    <property type="evidence" value="ECO:0007669"/>
    <property type="project" value="UniProtKB-ARBA"/>
</dbReference>
<comment type="subcellular location">
    <subcellularLocation>
        <location evidence="11">Spore membrane</location>
        <topology evidence="11">Single-pass type II membrane protein</topology>
    </subcellularLocation>
</comment>
<feature type="domain" description="PASTA" evidence="17">
    <location>
        <begin position="505"/>
        <end position="570"/>
    </location>
</feature>
<organism evidence="18 21">
    <name type="scientific">Staphylococcus devriesei</name>
    <dbReference type="NCBI Taxonomy" id="586733"/>
    <lineage>
        <taxon>Bacteria</taxon>
        <taxon>Bacillati</taxon>
        <taxon>Bacillota</taxon>
        <taxon>Bacilli</taxon>
        <taxon>Bacillales</taxon>
        <taxon>Staphylococcaceae</taxon>
        <taxon>Staphylococcus</taxon>
    </lineage>
</organism>
<dbReference type="PANTHER" id="PTHR24348">
    <property type="entry name" value="SERINE/THREONINE-PROTEIN KINASE UNC-51-RELATED"/>
    <property type="match status" value="1"/>
</dbReference>
<feature type="compositionally biased region" description="Polar residues" evidence="14">
    <location>
        <begin position="533"/>
        <end position="542"/>
    </location>
</feature>
<evidence type="ECO:0000256" key="1">
    <source>
        <dbReference type="ARBA" id="ARBA00012513"/>
    </source>
</evidence>
<evidence type="ECO:0000259" key="17">
    <source>
        <dbReference type="PROSITE" id="PS51178"/>
    </source>
</evidence>
<evidence type="ECO:0000313" key="19">
    <source>
        <dbReference type="EMBL" id="PTF14315.1"/>
    </source>
</evidence>
<keyword evidence="8" id="KW-0735">Signal-anchor</keyword>
<feature type="domain" description="Protein kinase" evidence="16">
    <location>
        <begin position="10"/>
        <end position="270"/>
    </location>
</feature>
<feature type="transmembrane region" description="Helical" evidence="15">
    <location>
        <begin position="345"/>
        <end position="367"/>
    </location>
</feature>
<dbReference type="GO" id="GO:0005737">
    <property type="term" value="C:cytoplasm"/>
    <property type="evidence" value="ECO:0007669"/>
    <property type="project" value="TreeGrafter"/>
</dbReference>
<dbReference type="Gene3D" id="1.10.510.10">
    <property type="entry name" value="Transferase(Phosphotransferase) domain 1"/>
    <property type="match status" value="1"/>
</dbReference>
<feature type="compositionally biased region" description="Basic and acidic residues" evidence="14">
    <location>
        <begin position="570"/>
        <end position="608"/>
    </location>
</feature>
<feature type="domain" description="PASTA" evidence="17">
    <location>
        <begin position="436"/>
        <end position="504"/>
    </location>
</feature>
<dbReference type="GO" id="GO:0005524">
    <property type="term" value="F:ATP binding"/>
    <property type="evidence" value="ECO:0007669"/>
    <property type="project" value="UniProtKB-UniRule"/>
</dbReference>
<dbReference type="InterPro" id="IPR011009">
    <property type="entry name" value="Kinase-like_dom_sf"/>
</dbReference>
<dbReference type="Gene3D" id="3.30.200.20">
    <property type="entry name" value="Phosphorylase Kinase, domain 1"/>
    <property type="match status" value="1"/>
</dbReference>
<evidence type="ECO:0000256" key="4">
    <source>
        <dbReference type="ARBA" id="ARBA00022679"/>
    </source>
</evidence>
<dbReference type="SMART" id="SM00740">
    <property type="entry name" value="PASTA"/>
    <property type="match status" value="3"/>
</dbReference>
<evidence type="ECO:0000256" key="7">
    <source>
        <dbReference type="ARBA" id="ARBA00022840"/>
    </source>
</evidence>
<keyword evidence="15" id="KW-0472">Membrane</keyword>
<keyword evidence="15" id="KW-0812">Transmembrane</keyword>
<dbReference type="CDD" id="cd06577">
    <property type="entry name" value="PASTA_pknB"/>
    <property type="match status" value="3"/>
</dbReference>
<keyword evidence="20" id="KW-1185">Reference proteome</keyword>
<dbReference type="GO" id="GO:0007165">
    <property type="term" value="P:signal transduction"/>
    <property type="evidence" value="ECO:0007669"/>
    <property type="project" value="UniProtKB-ARBA"/>
</dbReference>
<evidence type="ECO:0000256" key="11">
    <source>
        <dbReference type="ARBA" id="ARBA00060432"/>
    </source>
</evidence>
<reference evidence="19" key="2">
    <citation type="submission" date="2018-03" db="EMBL/GenBank/DDBJ databases">
        <authorList>
            <person name="Naushad S."/>
        </authorList>
    </citation>
    <scope>NUCLEOTIDE SEQUENCE</scope>
    <source>
        <strain evidence="19">SNUC 1409</strain>
    </source>
</reference>
<dbReference type="AlphaFoldDB" id="A0A2T4KK02"/>
<evidence type="ECO:0000256" key="9">
    <source>
        <dbReference type="ARBA" id="ARBA00047899"/>
    </source>
</evidence>
<evidence type="ECO:0000313" key="18">
    <source>
        <dbReference type="EMBL" id="PTE74397.1"/>
    </source>
</evidence>
<evidence type="ECO:0000313" key="21">
    <source>
        <dbReference type="Proteomes" id="UP000242547"/>
    </source>
</evidence>
<keyword evidence="6 18" id="KW-0418">Kinase</keyword>
<dbReference type="SMART" id="SM00220">
    <property type="entry name" value="S_TKc"/>
    <property type="match status" value="1"/>
</dbReference>
<reference evidence="18" key="3">
    <citation type="submission" date="2018-03" db="EMBL/GenBank/DDBJ databases">
        <authorList>
            <person name="Keele B.F."/>
        </authorList>
    </citation>
    <scope>NUCLEOTIDE SEQUENCE</scope>
    <source>
        <strain evidence="18">SNUC 761</strain>
    </source>
</reference>
<dbReference type="PROSITE" id="PS50011">
    <property type="entry name" value="PROTEIN_KINASE_DOM"/>
    <property type="match status" value="1"/>
</dbReference>
<dbReference type="GO" id="GO:0009847">
    <property type="term" value="P:spore germination"/>
    <property type="evidence" value="ECO:0007669"/>
    <property type="project" value="UniProtKB-ARBA"/>
</dbReference>
<dbReference type="EMBL" id="PYZI01000004">
    <property type="protein sequence ID" value="PTF14315.1"/>
    <property type="molecule type" value="Genomic_DNA"/>
</dbReference>
<evidence type="ECO:0000256" key="2">
    <source>
        <dbReference type="ARBA" id="ARBA00022527"/>
    </source>
</evidence>
<evidence type="ECO:0000256" key="3">
    <source>
        <dbReference type="ARBA" id="ARBA00022544"/>
    </source>
</evidence>
<keyword evidence="3" id="KW-0309">Germination</keyword>
<dbReference type="NCBIfam" id="NF033483">
    <property type="entry name" value="PknB_PASTA_kin"/>
    <property type="match status" value="1"/>
</dbReference>
<keyword evidence="15" id="KW-1133">Transmembrane helix</keyword>
<dbReference type="InterPro" id="IPR045269">
    <property type="entry name" value="Atg1-like"/>
</dbReference>
<accession>A0A2T4KK02</accession>
<comment type="caution">
    <text evidence="18">The sequence shown here is derived from an EMBL/GenBank/DDBJ whole genome shotgun (WGS) entry which is preliminary data.</text>
</comment>
<dbReference type="Proteomes" id="UP000242088">
    <property type="component" value="Unassembled WGS sequence"/>
</dbReference>
<dbReference type="Gene3D" id="3.30.10.20">
    <property type="match status" value="3"/>
</dbReference>
<protein>
    <recommendedName>
        <fullName evidence="12">Serine/threonine-protein kinase PrkC</fullName>
        <ecNumber evidence="1">2.7.11.1</ecNumber>
    </recommendedName>
</protein>
<keyword evidence="7 13" id="KW-0067">ATP-binding</keyword>
<dbReference type="Pfam" id="PF03793">
    <property type="entry name" value="PASTA"/>
    <property type="match status" value="3"/>
</dbReference>
<gene>
    <name evidence="18" type="primary">pknB</name>
    <name evidence="18" type="ORF">BUY44_01405</name>
    <name evidence="19" type="ORF">BUY47_05060</name>
</gene>
<dbReference type="InterPro" id="IPR017441">
    <property type="entry name" value="Protein_kinase_ATP_BS"/>
</dbReference>
<evidence type="ECO:0000256" key="12">
    <source>
        <dbReference type="ARBA" id="ARBA00070041"/>
    </source>
</evidence>
<dbReference type="Pfam" id="PF00069">
    <property type="entry name" value="Pkinase"/>
    <property type="match status" value="1"/>
</dbReference>
<dbReference type="FunFam" id="3.30.200.20:FF:000035">
    <property type="entry name" value="Serine/threonine protein kinase Stk1"/>
    <property type="match status" value="1"/>
</dbReference>
<dbReference type="InterPro" id="IPR005543">
    <property type="entry name" value="PASTA_dom"/>
</dbReference>
<evidence type="ECO:0000256" key="13">
    <source>
        <dbReference type="PROSITE-ProRule" id="PRU10141"/>
    </source>
</evidence>
<feature type="region of interest" description="Disordered" evidence="14">
    <location>
        <begin position="533"/>
        <end position="626"/>
    </location>
</feature>
<evidence type="ECO:0000256" key="5">
    <source>
        <dbReference type="ARBA" id="ARBA00022741"/>
    </source>
</evidence>
<dbReference type="PROSITE" id="PS00107">
    <property type="entry name" value="PROTEIN_KINASE_ATP"/>
    <property type="match status" value="1"/>
</dbReference>
<dbReference type="Pfam" id="PF21160">
    <property type="entry name" value="PrkC-like_PASTA-like"/>
    <property type="match status" value="1"/>
</dbReference>
<evidence type="ECO:0000256" key="8">
    <source>
        <dbReference type="ARBA" id="ARBA00022968"/>
    </source>
</evidence>
<dbReference type="PROSITE" id="PS00108">
    <property type="entry name" value="PROTEIN_KINASE_ST"/>
    <property type="match status" value="1"/>
</dbReference>
<dbReference type="Proteomes" id="UP000242547">
    <property type="component" value="Unassembled WGS sequence"/>
</dbReference>
<dbReference type="CDD" id="cd14014">
    <property type="entry name" value="STKc_PknB_like"/>
    <property type="match status" value="1"/>
</dbReference>
<dbReference type="GO" id="GO:0004674">
    <property type="term" value="F:protein serine/threonine kinase activity"/>
    <property type="evidence" value="ECO:0007669"/>
    <property type="project" value="UniProtKB-KW"/>
</dbReference>
<evidence type="ECO:0000256" key="6">
    <source>
        <dbReference type="ARBA" id="ARBA00022777"/>
    </source>
</evidence>
<dbReference type="RefSeq" id="WP_107505641.1">
    <property type="nucleotide sequence ID" value="NZ_JAHCOY010000001.1"/>
</dbReference>